<reference evidence="2 3" key="1">
    <citation type="submission" date="2018-06" db="EMBL/GenBank/DDBJ databases">
        <title>Genomic Encyclopedia of Archaeal and Bacterial Type Strains, Phase II (KMG-II): from individual species to whole genera.</title>
        <authorList>
            <person name="Goeker M."/>
        </authorList>
    </citation>
    <scope>NUCLEOTIDE SEQUENCE [LARGE SCALE GENOMIC DNA]</scope>
    <source>
        <strain evidence="2 3">DSM 22011</strain>
    </source>
</reference>
<keyword evidence="3" id="KW-1185">Reference proteome</keyword>
<name>A0A327YAJ7_9RHOB</name>
<dbReference type="Proteomes" id="UP000249165">
    <property type="component" value="Unassembled WGS sequence"/>
</dbReference>
<evidence type="ECO:0000313" key="2">
    <source>
        <dbReference type="EMBL" id="RAK15529.1"/>
    </source>
</evidence>
<feature type="non-terminal residue" evidence="2">
    <location>
        <position position="42"/>
    </location>
</feature>
<dbReference type="AlphaFoldDB" id="A0A327YAJ7"/>
<proteinExistence type="predicted"/>
<accession>A0A327YAJ7</accession>
<comment type="caution">
    <text evidence="2">The sequence shown here is derived from an EMBL/GenBank/DDBJ whole genome shotgun (WGS) entry which is preliminary data.</text>
</comment>
<protein>
    <submittedName>
        <fullName evidence="2">Uncharacterized protein</fullName>
    </submittedName>
</protein>
<evidence type="ECO:0000256" key="1">
    <source>
        <dbReference type="SAM" id="MobiDB-lite"/>
    </source>
</evidence>
<feature type="region of interest" description="Disordered" evidence="1">
    <location>
        <begin position="1"/>
        <end position="42"/>
    </location>
</feature>
<gene>
    <name evidence="2" type="ORF">ATI53_102264</name>
</gene>
<evidence type="ECO:0000313" key="3">
    <source>
        <dbReference type="Proteomes" id="UP000249165"/>
    </source>
</evidence>
<dbReference type="EMBL" id="QLMG01000022">
    <property type="protein sequence ID" value="RAK15529.1"/>
    <property type="molecule type" value="Genomic_DNA"/>
</dbReference>
<organism evidence="2 3">
    <name type="scientific">Salipiger aestuarii</name>
    <dbReference type="NCBI Taxonomy" id="568098"/>
    <lineage>
        <taxon>Bacteria</taxon>
        <taxon>Pseudomonadati</taxon>
        <taxon>Pseudomonadota</taxon>
        <taxon>Alphaproteobacteria</taxon>
        <taxon>Rhodobacterales</taxon>
        <taxon>Roseobacteraceae</taxon>
        <taxon>Salipiger</taxon>
    </lineage>
</organism>
<sequence>MGQILRGSATHCYPAGDLQGKSAERARTRSEQQYSDPLAGSR</sequence>